<gene>
    <name evidence="3" type="ORF">PR048_023501</name>
</gene>
<sequence length="128" mass="14341">MNFGTTDLVIHRVCCMTCHLQVIDVVVNKQFKEHLRQQYSEWLLAGDHALTPTGKIKKKPSVAQLPVWISTAWNRISPHSIIRGFKKGCVSNAMNNIEDNLCWKKRDDYSDGSDSSDGGMTDSGTDSD</sequence>
<keyword evidence="4" id="KW-1185">Reference proteome</keyword>
<feature type="region of interest" description="Disordered" evidence="1">
    <location>
        <begin position="108"/>
        <end position="128"/>
    </location>
</feature>
<protein>
    <recommendedName>
        <fullName evidence="2">DDE-1 domain-containing protein</fullName>
    </recommendedName>
</protein>
<dbReference type="InterPro" id="IPR004875">
    <property type="entry name" value="DDE_SF_endonuclease_dom"/>
</dbReference>
<dbReference type="Pfam" id="PF03184">
    <property type="entry name" value="DDE_1"/>
    <property type="match status" value="1"/>
</dbReference>
<dbReference type="EMBL" id="JARBHB010000009">
    <property type="protein sequence ID" value="KAJ8875605.1"/>
    <property type="molecule type" value="Genomic_DNA"/>
</dbReference>
<proteinExistence type="predicted"/>
<feature type="domain" description="DDE-1" evidence="2">
    <location>
        <begin position="19"/>
        <end position="85"/>
    </location>
</feature>
<name>A0ABQ9GU83_9NEOP</name>
<reference evidence="3 4" key="1">
    <citation type="submission" date="2023-02" db="EMBL/GenBank/DDBJ databases">
        <title>LHISI_Scaffold_Assembly.</title>
        <authorList>
            <person name="Stuart O.P."/>
            <person name="Cleave R."/>
            <person name="Magrath M.J.L."/>
            <person name="Mikheyev A.S."/>
        </authorList>
    </citation>
    <scope>NUCLEOTIDE SEQUENCE [LARGE SCALE GENOMIC DNA]</scope>
    <source>
        <strain evidence="3">Daus_M_001</strain>
        <tissue evidence="3">Leg muscle</tissue>
    </source>
</reference>
<feature type="compositionally biased region" description="Low complexity" evidence="1">
    <location>
        <begin position="112"/>
        <end position="128"/>
    </location>
</feature>
<dbReference type="Proteomes" id="UP001159363">
    <property type="component" value="Chromosome 8"/>
</dbReference>
<accession>A0ABQ9GU83</accession>
<evidence type="ECO:0000256" key="1">
    <source>
        <dbReference type="SAM" id="MobiDB-lite"/>
    </source>
</evidence>
<comment type="caution">
    <text evidence="3">The sequence shown here is derived from an EMBL/GenBank/DDBJ whole genome shotgun (WGS) entry which is preliminary data.</text>
</comment>
<evidence type="ECO:0000259" key="2">
    <source>
        <dbReference type="Pfam" id="PF03184"/>
    </source>
</evidence>
<evidence type="ECO:0000313" key="4">
    <source>
        <dbReference type="Proteomes" id="UP001159363"/>
    </source>
</evidence>
<organism evidence="3 4">
    <name type="scientific">Dryococelus australis</name>
    <dbReference type="NCBI Taxonomy" id="614101"/>
    <lineage>
        <taxon>Eukaryota</taxon>
        <taxon>Metazoa</taxon>
        <taxon>Ecdysozoa</taxon>
        <taxon>Arthropoda</taxon>
        <taxon>Hexapoda</taxon>
        <taxon>Insecta</taxon>
        <taxon>Pterygota</taxon>
        <taxon>Neoptera</taxon>
        <taxon>Polyneoptera</taxon>
        <taxon>Phasmatodea</taxon>
        <taxon>Verophasmatodea</taxon>
        <taxon>Anareolatae</taxon>
        <taxon>Phasmatidae</taxon>
        <taxon>Eurycanthinae</taxon>
        <taxon>Dryococelus</taxon>
    </lineage>
</organism>
<evidence type="ECO:0000313" key="3">
    <source>
        <dbReference type="EMBL" id="KAJ8875605.1"/>
    </source>
</evidence>